<dbReference type="InterPro" id="IPR011777">
    <property type="entry name" value="Geranylgeranyl_Rdtase_fam"/>
</dbReference>
<evidence type="ECO:0000313" key="2">
    <source>
        <dbReference type="EMBL" id="CEO89566.1"/>
    </source>
</evidence>
<reference evidence="3" key="1">
    <citation type="submission" date="2015-01" db="EMBL/GenBank/DDBJ databases">
        <authorList>
            <person name="Manzoor Shahid"/>
            <person name="Zubair Saima"/>
        </authorList>
    </citation>
    <scope>NUCLEOTIDE SEQUENCE [LARGE SCALE GENOMIC DNA]</scope>
    <source>
        <strain evidence="3">Sp3</strain>
    </source>
</reference>
<proteinExistence type="predicted"/>
<feature type="domain" description="FAD-binding" evidence="1">
    <location>
        <begin position="45"/>
        <end position="225"/>
    </location>
</feature>
<name>A0A0B7MNK8_9FIRM</name>
<dbReference type="SUPFAM" id="SSF51905">
    <property type="entry name" value="FAD/NAD(P)-binding domain"/>
    <property type="match status" value="1"/>
</dbReference>
<keyword evidence="3" id="KW-1185">Reference proteome</keyword>
<evidence type="ECO:0000259" key="1">
    <source>
        <dbReference type="Pfam" id="PF01494"/>
    </source>
</evidence>
<sequence length="461" mass="50167">MLGTVIIIAGSTTLHDFGSIFVLCRYRLGWDLFGHLPATEENIMDYDVLVVGGGPAGCATARDIAAEGFRVLVAEEHSAVGEPLQCSGLISSRALELSQVSNHVVLNELKGALVYAPDNRIFNLVGERIYGLAIDRVAFDQELAVQAREAGAEIRKSSRVIHLTGIPGGIKARIQTKGSVYAEHDVSCRLVIGADGYKSLVASWLGLLYPSQKVSIYAAEVELTSTNEQAVKIFLGQELAPAWFAWVIPAGRKLARVGIGVVRQEGFSACRPGASQLFLQLMKAHPKIFNDLRVLKCTGGVVPIGLMKRSYGNHALLVGDAACHIKPISGGGLYLGLEAARCCAEAAISSLKARDYSSKFLSNYQRAWKGKVGQEISCGLMHRNVFLKMSDQEIDNMIAFLDTPYWRRIILKYADLDYHSVLAGKLAFAPPWAHRFLLKGLISFVNRCSRVMGKGSRSTLS</sequence>
<dbReference type="RefSeq" id="WP_052835576.1">
    <property type="nucleotide sequence ID" value="NZ_CDRZ01000250.1"/>
</dbReference>
<accession>A0A0B7MNK8</accession>
<gene>
    <name evidence="2" type="ORF">SSCH_520027</name>
</gene>
<dbReference type="AlphaFoldDB" id="A0A0B7MNK8"/>
<dbReference type="NCBIfam" id="TIGR02032">
    <property type="entry name" value="GG-red-SF"/>
    <property type="match status" value="1"/>
</dbReference>
<dbReference type="EMBL" id="CDRZ01000250">
    <property type="protein sequence ID" value="CEO89566.1"/>
    <property type="molecule type" value="Genomic_DNA"/>
</dbReference>
<evidence type="ECO:0000313" key="3">
    <source>
        <dbReference type="Proteomes" id="UP000046155"/>
    </source>
</evidence>
<dbReference type="Gene3D" id="3.50.50.60">
    <property type="entry name" value="FAD/NAD(P)-binding domain"/>
    <property type="match status" value="1"/>
</dbReference>
<dbReference type="InterPro" id="IPR036188">
    <property type="entry name" value="FAD/NAD-bd_sf"/>
</dbReference>
<dbReference type="InterPro" id="IPR002938">
    <property type="entry name" value="FAD-bd"/>
</dbReference>
<dbReference type="PRINTS" id="PR00420">
    <property type="entry name" value="RNGMNOXGNASE"/>
</dbReference>
<dbReference type="GO" id="GO:0071949">
    <property type="term" value="F:FAD binding"/>
    <property type="evidence" value="ECO:0007669"/>
    <property type="project" value="InterPro"/>
</dbReference>
<dbReference type="PANTHER" id="PTHR42685">
    <property type="entry name" value="GERANYLGERANYL DIPHOSPHATE REDUCTASE"/>
    <property type="match status" value="1"/>
</dbReference>
<dbReference type="PANTHER" id="PTHR42685:SF18">
    <property type="entry name" value="DIGERANYLGERANYLGLYCEROPHOSPHOLIPID REDUCTASE"/>
    <property type="match status" value="1"/>
</dbReference>
<protein>
    <submittedName>
        <fullName evidence="2">Geranylgeranyl reductase</fullName>
    </submittedName>
</protein>
<dbReference type="Proteomes" id="UP000046155">
    <property type="component" value="Unassembled WGS sequence"/>
</dbReference>
<dbReference type="InterPro" id="IPR050407">
    <property type="entry name" value="Geranylgeranyl_reductase"/>
</dbReference>
<dbReference type="Pfam" id="PF01494">
    <property type="entry name" value="FAD_binding_3"/>
    <property type="match status" value="1"/>
</dbReference>
<organism evidence="2 3">
    <name type="scientific">Syntrophaceticus schinkii</name>
    <dbReference type="NCBI Taxonomy" id="499207"/>
    <lineage>
        <taxon>Bacteria</taxon>
        <taxon>Bacillati</taxon>
        <taxon>Bacillota</taxon>
        <taxon>Clostridia</taxon>
        <taxon>Thermoanaerobacterales</taxon>
        <taxon>Thermoanaerobacterales Family III. Incertae Sedis</taxon>
        <taxon>Syntrophaceticus</taxon>
    </lineage>
</organism>
<dbReference type="GO" id="GO:0016628">
    <property type="term" value="F:oxidoreductase activity, acting on the CH-CH group of donors, NAD or NADP as acceptor"/>
    <property type="evidence" value="ECO:0007669"/>
    <property type="project" value="InterPro"/>
</dbReference>